<keyword evidence="2" id="KW-1185">Reference proteome</keyword>
<evidence type="ECO:0000313" key="2">
    <source>
        <dbReference type="Proteomes" id="UP000008558"/>
    </source>
</evidence>
<gene>
    <name evidence="1" type="ordered locus">ACL_0516</name>
</gene>
<name>A9NFK4_ACHLI</name>
<organism evidence="1 2">
    <name type="scientific">Acholeplasma laidlawii (strain PG-8A)</name>
    <dbReference type="NCBI Taxonomy" id="441768"/>
    <lineage>
        <taxon>Bacteria</taxon>
        <taxon>Bacillati</taxon>
        <taxon>Mycoplasmatota</taxon>
        <taxon>Mollicutes</taxon>
        <taxon>Acholeplasmatales</taxon>
        <taxon>Acholeplasmataceae</taxon>
        <taxon>Acholeplasma</taxon>
    </lineage>
</organism>
<evidence type="ECO:0000313" key="1">
    <source>
        <dbReference type="EMBL" id="ABX81134.1"/>
    </source>
</evidence>
<proteinExistence type="predicted"/>
<dbReference type="HOGENOM" id="CLU_2490667_0_0_14"/>
<dbReference type="KEGG" id="acl:ACL_0516"/>
<protein>
    <submittedName>
        <fullName evidence="1">Uncharacterized protein</fullName>
    </submittedName>
</protein>
<dbReference type="EMBL" id="CP000896">
    <property type="protein sequence ID" value="ABX81134.1"/>
    <property type="molecule type" value="Genomic_DNA"/>
</dbReference>
<dbReference type="AlphaFoldDB" id="A9NFK4"/>
<reference evidence="1 2" key="1">
    <citation type="journal article" date="2011" name="J. Bacteriol.">
        <title>Complete genome and proteome of Acholeplasma laidlawii.</title>
        <authorList>
            <person name="Lazarev V.N."/>
            <person name="Levitskii S.A."/>
            <person name="Basovskii Y.I."/>
            <person name="Chukin M.M."/>
            <person name="Akopian T.A."/>
            <person name="Vereshchagin V.V."/>
            <person name="Kostrjukova E.S."/>
            <person name="Kovaleva G.Y."/>
            <person name="Kazanov M.D."/>
            <person name="Malko D.B."/>
            <person name="Vitreschak A.G."/>
            <person name="Sernova N.V."/>
            <person name="Gelfand M.S."/>
            <person name="Demina I.A."/>
            <person name="Serebryakova M.V."/>
            <person name="Galyamina M.A."/>
            <person name="Vtyurin N.N."/>
            <person name="Rogov S.I."/>
            <person name="Alexeev D.G."/>
            <person name="Ladygina V.G."/>
            <person name="Govorun V.M."/>
        </authorList>
    </citation>
    <scope>NUCLEOTIDE SEQUENCE [LARGE SCALE GENOMIC DNA]</scope>
    <source>
        <strain evidence="1 2">PG-8A</strain>
    </source>
</reference>
<sequence>MNMRKAMTNRKNVSLFLMKILILVFLVFIVLRPTNIYAHTLDSDLIKLSEQIQATSLSELSEDESIEFIVENGINSINFQPFFVFT</sequence>
<dbReference type="Proteomes" id="UP000008558">
    <property type="component" value="Chromosome"/>
</dbReference>
<accession>A9NFK4</accession>